<dbReference type="Proteomes" id="UP000278962">
    <property type="component" value="Unassembled WGS sequence"/>
</dbReference>
<evidence type="ECO:0000256" key="10">
    <source>
        <dbReference type="SAM" id="MobiDB-lite"/>
    </source>
</evidence>
<dbReference type="Pfam" id="PF01568">
    <property type="entry name" value="Molydop_binding"/>
    <property type="match status" value="1"/>
</dbReference>
<keyword evidence="4" id="KW-0004">4Fe-4S</keyword>
<keyword evidence="14" id="KW-1185">Reference proteome</keyword>
<dbReference type="PIRSF" id="PIRSF000144">
    <property type="entry name" value="CbbBc"/>
    <property type="match status" value="1"/>
</dbReference>
<dbReference type="SUPFAM" id="SSF53706">
    <property type="entry name" value="Formate dehydrogenase/DMSO reductase, domains 1-3"/>
    <property type="match status" value="1"/>
</dbReference>
<dbReference type="RefSeq" id="WP_121248122.1">
    <property type="nucleotide sequence ID" value="NZ_RBIL01000001.1"/>
</dbReference>
<evidence type="ECO:0000256" key="6">
    <source>
        <dbReference type="ARBA" id="ARBA00022723"/>
    </source>
</evidence>
<sequence>MFKQPPQDPGDSELKVREPAHHAAGVPAVLSALRHGVREMGPVRTARTLARLNQSHGFDCMGCAWPDPDKRHHAEFCENGAKAVAEEATRFRADRAFFAQWSVEEIAAQSDFWIGKRGRLTEPMYLAPGATHYEPITWDAAYGVIGDELAALGSPDEATFYTSGRTSNEAAFAYQAFVRAFGTNNLPDCSNMCHESSGVALNRTVGIGKGSVTLEDVERADLLLVIGQNPGTNHPRMLSALEAAKARGAKVVSINPLREAGLSRFDNPQKLKGLVGRGTRLADLHLSIRINGDMALFQAVNRRLLERDAVDHAFIERHCGGFEALRTHLLSGTPVDVSAATGLDDAEVEALTELIAGSERTIACWAMGLTQHRNSVATIQEIVNTMLLRGMIGKPGAGLCPVRGHSNVQGDRTMGIWERPTDAFLDRLQGALGFAPPRAHGLDVVESIKAMRDGRVKVFVAMGGNFLSAAPDTGATAEALRRCRLTVHVATKPNRSHVTHGAHALLLPTLGRTERDVRGGHEQRVSVEDSMSAVHGSRGRLAPASDQLRSEVAIVCELAERVLGDRVAVPWRAWADEYDLIRDAIARAIPGFEDFNTRLDAGFTLPSPPRDELRFTTASGRAELTVNEFEPVEVAEGRLLLQTLRSHDQYNTTIYGLNDRYRGIKAGRRVVLLNPADIDALGLQESAIVDLVGDGGRRAARFRVVPYDTPRGCAAAYYPETNALVPLDSVADGSGTPTSKSVVIRVEPAQHSA</sequence>
<comment type="similarity">
    <text evidence="3">Belongs to the prokaryotic molybdopterin-containing oxidoreductase family.</text>
</comment>
<comment type="caution">
    <text evidence="13">The sequence shown here is derived from an EMBL/GenBank/DDBJ whole genome shotgun (WGS) entry which is preliminary data.</text>
</comment>
<dbReference type="GO" id="GO:0043546">
    <property type="term" value="F:molybdopterin cofactor binding"/>
    <property type="evidence" value="ECO:0007669"/>
    <property type="project" value="InterPro"/>
</dbReference>
<organism evidence="13 14">
    <name type="scientific">Solirubrobacter pauli</name>
    <dbReference type="NCBI Taxonomy" id="166793"/>
    <lineage>
        <taxon>Bacteria</taxon>
        <taxon>Bacillati</taxon>
        <taxon>Actinomycetota</taxon>
        <taxon>Thermoleophilia</taxon>
        <taxon>Solirubrobacterales</taxon>
        <taxon>Solirubrobacteraceae</taxon>
        <taxon>Solirubrobacter</taxon>
    </lineage>
</organism>
<dbReference type="SUPFAM" id="SSF50692">
    <property type="entry name" value="ADC-like"/>
    <property type="match status" value="1"/>
</dbReference>
<dbReference type="OrthoDB" id="5287431at2"/>
<comment type="cofactor">
    <cofactor evidence="1">
        <name>Mo-bis(molybdopterin guanine dinucleotide)</name>
        <dbReference type="ChEBI" id="CHEBI:60539"/>
    </cofactor>
</comment>
<dbReference type="InterPro" id="IPR010046">
    <property type="entry name" value="Mopterin_OxRdtse_a_bac"/>
</dbReference>
<comment type="cofactor">
    <cofactor evidence="2">
        <name>[4Fe-4S] cluster</name>
        <dbReference type="ChEBI" id="CHEBI:49883"/>
    </cofactor>
</comment>
<reference evidence="13 14" key="1">
    <citation type="submission" date="2018-10" db="EMBL/GenBank/DDBJ databases">
        <title>Genomic Encyclopedia of Archaeal and Bacterial Type Strains, Phase II (KMG-II): from individual species to whole genera.</title>
        <authorList>
            <person name="Goeker M."/>
        </authorList>
    </citation>
    <scope>NUCLEOTIDE SEQUENCE [LARGE SCALE GENOMIC DNA]</scope>
    <source>
        <strain evidence="13 14">DSM 14954</strain>
    </source>
</reference>
<evidence type="ECO:0000256" key="1">
    <source>
        <dbReference type="ARBA" id="ARBA00001942"/>
    </source>
</evidence>
<dbReference type="GO" id="GO:0008863">
    <property type="term" value="F:formate dehydrogenase (NAD+) activity"/>
    <property type="evidence" value="ECO:0007669"/>
    <property type="project" value="InterPro"/>
</dbReference>
<feature type="region of interest" description="Disordered" evidence="10">
    <location>
        <begin position="517"/>
        <end position="542"/>
    </location>
</feature>
<dbReference type="InterPro" id="IPR009010">
    <property type="entry name" value="Asp_de-COase-like_dom_sf"/>
</dbReference>
<dbReference type="InterPro" id="IPR041953">
    <property type="entry name" value="YdeP_MopB"/>
</dbReference>
<dbReference type="Gene3D" id="3.40.228.10">
    <property type="entry name" value="Dimethylsulfoxide Reductase, domain 2"/>
    <property type="match status" value="1"/>
</dbReference>
<evidence type="ECO:0000313" key="14">
    <source>
        <dbReference type="Proteomes" id="UP000278962"/>
    </source>
</evidence>
<evidence type="ECO:0000256" key="4">
    <source>
        <dbReference type="ARBA" id="ARBA00022485"/>
    </source>
</evidence>
<dbReference type="InterPro" id="IPR037951">
    <property type="entry name" value="MopB_CT_YdeP"/>
</dbReference>
<evidence type="ECO:0000256" key="7">
    <source>
        <dbReference type="ARBA" id="ARBA00023002"/>
    </source>
</evidence>
<evidence type="ECO:0000256" key="2">
    <source>
        <dbReference type="ARBA" id="ARBA00001966"/>
    </source>
</evidence>
<evidence type="ECO:0000256" key="8">
    <source>
        <dbReference type="ARBA" id="ARBA00023004"/>
    </source>
</evidence>
<feature type="domain" description="Molybdopterin oxidoreductase" evidence="11">
    <location>
        <begin position="119"/>
        <end position="560"/>
    </location>
</feature>
<keyword evidence="5" id="KW-0500">Molybdenum</keyword>
<keyword evidence="9" id="KW-0411">Iron-sulfur</keyword>
<protein>
    <submittedName>
        <fullName evidence="13">Molybdopterin-dependent oxidoreductase alpha subunit</fullName>
    </submittedName>
</protein>
<dbReference type="Pfam" id="PF00384">
    <property type="entry name" value="Molybdopterin"/>
    <property type="match status" value="1"/>
</dbReference>
<feature type="domain" description="Molybdopterin dinucleotide-binding" evidence="12">
    <location>
        <begin position="639"/>
        <end position="742"/>
    </location>
</feature>
<evidence type="ECO:0000313" key="13">
    <source>
        <dbReference type="EMBL" id="RKQ90933.1"/>
    </source>
</evidence>
<keyword evidence="8" id="KW-0408">Iron</keyword>
<dbReference type="GO" id="GO:0030151">
    <property type="term" value="F:molybdenum ion binding"/>
    <property type="evidence" value="ECO:0007669"/>
    <property type="project" value="InterPro"/>
</dbReference>
<dbReference type="InterPro" id="IPR050123">
    <property type="entry name" value="Prok_molybdopt-oxidoreductase"/>
</dbReference>
<evidence type="ECO:0000259" key="12">
    <source>
        <dbReference type="Pfam" id="PF01568"/>
    </source>
</evidence>
<gene>
    <name evidence="13" type="ORF">C8N24_0748</name>
</gene>
<name>A0A660LAN3_9ACTN</name>
<dbReference type="NCBIfam" id="TIGR01701">
    <property type="entry name" value="Fdhalpha-like"/>
    <property type="match status" value="1"/>
</dbReference>
<evidence type="ECO:0000256" key="3">
    <source>
        <dbReference type="ARBA" id="ARBA00010312"/>
    </source>
</evidence>
<evidence type="ECO:0000256" key="5">
    <source>
        <dbReference type="ARBA" id="ARBA00022505"/>
    </source>
</evidence>
<dbReference type="GO" id="GO:0016020">
    <property type="term" value="C:membrane"/>
    <property type="evidence" value="ECO:0007669"/>
    <property type="project" value="TreeGrafter"/>
</dbReference>
<dbReference type="PANTHER" id="PTHR43105:SF4">
    <property type="entry name" value="PROTEIN YDEP"/>
    <property type="match status" value="1"/>
</dbReference>
<dbReference type="EMBL" id="RBIL01000001">
    <property type="protein sequence ID" value="RKQ90933.1"/>
    <property type="molecule type" value="Genomic_DNA"/>
</dbReference>
<proteinExistence type="inferred from homology"/>
<dbReference type="InterPro" id="IPR006656">
    <property type="entry name" value="Mopterin_OxRdtase"/>
</dbReference>
<dbReference type="InterPro" id="IPR006657">
    <property type="entry name" value="MoPterin_dinucl-bd_dom"/>
</dbReference>
<accession>A0A660LAN3</accession>
<keyword evidence="7" id="KW-0560">Oxidoreductase</keyword>
<dbReference type="PANTHER" id="PTHR43105">
    <property type="entry name" value="RESPIRATORY NITRATE REDUCTASE"/>
    <property type="match status" value="1"/>
</dbReference>
<dbReference type="CDD" id="cd02767">
    <property type="entry name" value="MopB_ydeP"/>
    <property type="match status" value="1"/>
</dbReference>
<evidence type="ECO:0000256" key="9">
    <source>
        <dbReference type="ARBA" id="ARBA00023014"/>
    </source>
</evidence>
<dbReference type="GO" id="GO:0051539">
    <property type="term" value="F:4 iron, 4 sulfur cluster binding"/>
    <property type="evidence" value="ECO:0007669"/>
    <property type="project" value="UniProtKB-KW"/>
</dbReference>
<feature type="compositionally biased region" description="Basic and acidic residues" evidence="10">
    <location>
        <begin position="517"/>
        <end position="527"/>
    </location>
</feature>
<dbReference type="AlphaFoldDB" id="A0A660LAN3"/>
<evidence type="ECO:0000259" key="11">
    <source>
        <dbReference type="Pfam" id="PF00384"/>
    </source>
</evidence>
<keyword evidence="6" id="KW-0479">Metal-binding</keyword>
<dbReference type="Gene3D" id="3.40.50.740">
    <property type="match status" value="1"/>
</dbReference>
<dbReference type="CDD" id="cd02787">
    <property type="entry name" value="MopB_CT_ydeP"/>
    <property type="match status" value="1"/>
</dbReference>